<dbReference type="GO" id="GO:0005524">
    <property type="term" value="F:ATP binding"/>
    <property type="evidence" value="ECO:0007669"/>
    <property type="project" value="InterPro"/>
</dbReference>
<name>A0A316GYE6_9RHOB</name>
<evidence type="ECO:0000313" key="3">
    <source>
        <dbReference type="Proteomes" id="UP000245708"/>
    </source>
</evidence>
<dbReference type="SUPFAM" id="SSF53795">
    <property type="entry name" value="PEP carboxykinase-like"/>
    <property type="match status" value="1"/>
</dbReference>
<dbReference type="Proteomes" id="UP000245708">
    <property type="component" value="Unassembled WGS sequence"/>
</dbReference>
<dbReference type="RefSeq" id="WP_109668411.1">
    <property type="nucleotide sequence ID" value="NZ_QGGW01000005.1"/>
</dbReference>
<comment type="caution">
    <text evidence="2">The sequence shown here is derived from an EMBL/GenBank/DDBJ whole genome shotgun (WGS) entry which is preliminary data.</text>
</comment>
<dbReference type="GO" id="GO:0006109">
    <property type="term" value="P:regulation of carbohydrate metabolic process"/>
    <property type="evidence" value="ECO:0007669"/>
    <property type="project" value="InterPro"/>
</dbReference>
<sequence>MTTAAPEPEPITRWAAGTTDSAIWLNGTAVAVDDQGILILGASGTGKSGLALNLLALGAVLIADDGLWLDAAEGQPRIARPTRSPDLIEARGIGLIRAGTTRAAAPLAIIVDLDRAEPERLPPRRLVAIGEALCPLILGAGHNTLAPALVLMARHGRAEV</sequence>
<proteinExistence type="predicted"/>
<evidence type="ECO:0000313" key="2">
    <source>
        <dbReference type="EMBL" id="PWK60135.1"/>
    </source>
</evidence>
<keyword evidence="3" id="KW-1185">Reference proteome</keyword>
<dbReference type="InterPro" id="IPR027417">
    <property type="entry name" value="P-loop_NTPase"/>
</dbReference>
<dbReference type="Gene3D" id="3.40.50.300">
    <property type="entry name" value="P-loop containing nucleotide triphosphate hydrolases"/>
    <property type="match status" value="1"/>
</dbReference>
<reference evidence="2 3" key="1">
    <citation type="submission" date="2018-05" db="EMBL/GenBank/DDBJ databases">
        <title>Genomic Encyclopedia of Type Strains, Phase IV (KMG-IV): sequencing the most valuable type-strain genomes for metagenomic binning, comparative biology and taxonomic classification.</title>
        <authorList>
            <person name="Goeker M."/>
        </authorList>
    </citation>
    <scope>NUCLEOTIDE SEQUENCE [LARGE SCALE GENOMIC DNA]</scope>
    <source>
        <strain evidence="2 3">DSM 16097</strain>
    </source>
</reference>
<dbReference type="Pfam" id="PF07475">
    <property type="entry name" value="Hpr_kinase_C"/>
    <property type="match status" value="1"/>
</dbReference>
<feature type="domain" description="HPr kinase/phosphorylase C-terminal" evidence="1">
    <location>
        <begin position="25"/>
        <end position="98"/>
    </location>
</feature>
<keyword evidence="2" id="KW-0418">Kinase</keyword>
<protein>
    <submittedName>
        <fullName evidence="2">Hpr(Ser) kinase/phosphatase</fullName>
    </submittedName>
</protein>
<keyword evidence="2" id="KW-0808">Transferase</keyword>
<dbReference type="OrthoDB" id="8326226at2"/>
<dbReference type="AlphaFoldDB" id="A0A316GYE6"/>
<gene>
    <name evidence="2" type="ORF">C7455_105119</name>
</gene>
<dbReference type="GO" id="GO:0000155">
    <property type="term" value="F:phosphorelay sensor kinase activity"/>
    <property type="evidence" value="ECO:0007669"/>
    <property type="project" value="InterPro"/>
</dbReference>
<accession>A0A316GYE6</accession>
<organism evidence="2 3">
    <name type="scientific">Roseicyclus mahoneyensis</name>
    <dbReference type="NCBI Taxonomy" id="164332"/>
    <lineage>
        <taxon>Bacteria</taxon>
        <taxon>Pseudomonadati</taxon>
        <taxon>Pseudomonadota</taxon>
        <taxon>Alphaproteobacteria</taxon>
        <taxon>Rhodobacterales</taxon>
        <taxon>Roseobacteraceae</taxon>
        <taxon>Roseicyclus</taxon>
    </lineage>
</organism>
<evidence type="ECO:0000259" key="1">
    <source>
        <dbReference type="Pfam" id="PF07475"/>
    </source>
</evidence>
<dbReference type="InterPro" id="IPR011104">
    <property type="entry name" value="Hpr_kin/Pase_C"/>
</dbReference>
<dbReference type="EMBL" id="QGGW01000005">
    <property type="protein sequence ID" value="PWK60135.1"/>
    <property type="molecule type" value="Genomic_DNA"/>
</dbReference>